<gene>
    <name evidence="4" type="primary">gxcO</name>
    <name evidence="4" type="ORF">DFA_01530</name>
</gene>
<dbReference type="PROSITE" id="PS50010">
    <property type="entry name" value="DH_2"/>
    <property type="match status" value="1"/>
</dbReference>
<dbReference type="InterPro" id="IPR051092">
    <property type="entry name" value="FYVE_RhoGEF_PH"/>
</dbReference>
<dbReference type="GeneID" id="14874058"/>
<dbReference type="PANTHER" id="PTHR12673">
    <property type="entry name" value="FACIOGENITAL DYSPLASIA PROTEIN"/>
    <property type="match status" value="1"/>
</dbReference>
<keyword evidence="5" id="KW-1185">Reference proteome</keyword>
<dbReference type="KEGG" id="dfa:DFA_01530"/>
<dbReference type="Gene3D" id="1.20.900.10">
    <property type="entry name" value="Dbl homology (DH) domain"/>
    <property type="match status" value="1"/>
</dbReference>
<evidence type="ECO:0000256" key="2">
    <source>
        <dbReference type="SAM" id="MobiDB-lite"/>
    </source>
</evidence>
<feature type="domain" description="DH" evidence="3">
    <location>
        <begin position="318"/>
        <end position="501"/>
    </location>
</feature>
<dbReference type="Proteomes" id="UP000007797">
    <property type="component" value="Unassembled WGS sequence"/>
</dbReference>
<name>F4PTC2_CACFS</name>
<proteinExistence type="predicted"/>
<evidence type="ECO:0000256" key="1">
    <source>
        <dbReference type="SAM" id="Coils"/>
    </source>
</evidence>
<accession>F4PTC2</accession>
<feature type="region of interest" description="Disordered" evidence="2">
    <location>
        <begin position="224"/>
        <end position="287"/>
    </location>
</feature>
<feature type="compositionally biased region" description="Polar residues" evidence="2">
    <location>
        <begin position="49"/>
        <end position="60"/>
    </location>
</feature>
<protein>
    <submittedName>
        <fullName evidence="4">Pleckstrin domain-containing protein</fullName>
    </submittedName>
</protein>
<dbReference type="RefSeq" id="XP_004359494.1">
    <property type="nucleotide sequence ID" value="XM_004359437.1"/>
</dbReference>
<keyword evidence="1" id="KW-0175">Coiled coil</keyword>
<evidence type="ECO:0000313" key="4">
    <source>
        <dbReference type="EMBL" id="EGG21644.1"/>
    </source>
</evidence>
<dbReference type="OrthoDB" id="245697at2759"/>
<evidence type="ECO:0000313" key="5">
    <source>
        <dbReference type="Proteomes" id="UP000007797"/>
    </source>
</evidence>
<dbReference type="InterPro" id="IPR000219">
    <property type="entry name" value="DH_dom"/>
</dbReference>
<dbReference type="GO" id="GO:0005737">
    <property type="term" value="C:cytoplasm"/>
    <property type="evidence" value="ECO:0007669"/>
    <property type="project" value="TreeGrafter"/>
</dbReference>
<evidence type="ECO:0000259" key="3">
    <source>
        <dbReference type="PROSITE" id="PS50010"/>
    </source>
</evidence>
<dbReference type="CDD" id="cd00160">
    <property type="entry name" value="RhoGEF"/>
    <property type="match status" value="1"/>
</dbReference>
<dbReference type="AlphaFoldDB" id="F4PTC2"/>
<dbReference type="OMA" id="IHHNSGT"/>
<dbReference type="PANTHER" id="PTHR12673:SF106">
    <property type="entry name" value="DH DOMAIN-CONTAINING PROTEIN"/>
    <property type="match status" value="1"/>
</dbReference>
<dbReference type="SUPFAM" id="SSF48065">
    <property type="entry name" value="DBL homology domain (DH-domain)"/>
    <property type="match status" value="1"/>
</dbReference>
<feature type="region of interest" description="Disordered" evidence="2">
    <location>
        <begin position="49"/>
        <end position="105"/>
    </location>
</feature>
<feature type="compositionally biased region" description="Acidic residues" evidence="2">
    <location>
        <begin position="559"/>
        <end position="569"/>
    </location>
</feature>
<reference evidence="5" key="1">
    <citation type="journal article" date="2011" name="Genome Res.">
        <title>Phylogeny-wide analysis of social amoeba genomes highlights ancient origins for complex intercellular communication.</title>
        <authorList>
            <person name="Heidel A.J."/>
            <person name="Lawal H.M."/>
            <person name="Felder M."/>
            <person name="Schilde C."/>
            <person name="Helps N.R."/>
            <person name="Tunggal B."/>
            <person name="Rivero F."/>
            <person name="John U."/>
            <person name="Schleicher M."/>
            <person name="Eichinger L."/>
            <person name="Platzer M."/>
            <person name="Noegel A.A."/>
            <person name="Schaap P."/>
            <person name="Gloeckner G."/>
        </authorList>
    </citation>
    <scope>NUCLEOTIDE SEQUENCE [LARGE SCALE GENOMIC DNA]</scope>
    <source>
        <strain evidence="5">SH3</strain>
    </source>
</reference>
<organism evidence="4 5">
    <name type="scientific">Cavenderia fasciculata</name>
    <name type="common">Slime mold</name>
    <name type="synonym">Dictyostelium fasciculatum</name>
    <dbReference type="NCBI Taxonomy" id="261658"/>
    <lineage>
        <taxon>Eukaryota</taxon>
        <taxon>Amoebozoa</taxon>
        <taxon>Evosea</taxon>
        <taxon>Eumycetozoa</taxon>
        <taxon>Dictyostelia</taxon>
        <taxon>Acytosteliales</taxon>
        <taxon>Cavenderiaceae</taxon>
        <taxon>Cavenderia</taxon>
    </lineage>
</organism>
<dbReference type="SMART" id="SM00325">
    <property type="entry name" value="RhoGEF"/>
    <property type="match status" value="1"/>
</dbReference>
<dbReference type="InterPro" id="IPR035899">
    <property type="entry name" value="DBL_dom_sf"/>
</dbReference>
<feature type="compositionally biased region" description="Low complexity" evidence="2">
    <location>
        <begin position="91"/>
        <end position="105"/>
    </location>
</feature>
<feature type="compositionally biased region" description="Low complexity" evidence="2">
    <location>
        <begin position="62"/>
        <end position="74"/>
    </location>
</feature>
<dbReference type="Pfam" id="PF00621">
    <property type="entry name" value="RhoGEF"/>
    <property type="match status" value="1"/>
</dbReference>
<sequence length="781" mass="88127">MATFNTSGGSFYDQQPPHHQIMNNKENVQQMMNNNQGGAHMARHTISFSSGLGSCMTPQKPSSPSLRRASSMSPKGGSPNQKPLSPMAMSPPQQHKQQQQQQTPIMMQQQPSLFSTPTNNGSFAIPTSPFHHTPYISLGGTGKSNTTMTTPTSTPNPIVITPHFNSMMPPPVPPSPVPLSSPFQTPSMMGPPMMGPPTVNFKRTSATVFESVSRAQTLSASSGAAFLAPPTSGPSTPNPTPPNSAHNTLRNTRSLRKSVKDEEEGMALNEKMRDSRHQNSMSKQTSKRDLTIYLSRQKSEIDIRSEQEKRDQVDKEKKRIEAIKEVLTSESTYLNHLNTIVDNYLIPLRKECSAPEEVKFIVSIFSNIESIRETNREIHNLFNLRIGINPITKDTSTSDLFFQILPSLNIYTQYYVNWYRSLHYLDLWLVKCKKFQKFIEERSITTLNLKSLLIMPCQRIPRYTLLIDAILRFTSPTHPDYIPMQKAMTEMKLQTEKINESIRDSEKLQLVTNIRMRFESDSIGFLDQVHRRLVKESGEFQLLPCKNINQINDHYNNQQDEDASTDEEESYGKKNKKQIKLIPSKCHLYLFNDLFVIGVPSTQNNSGKMSTLLKGSLATTVFKEYPTFPHKFSVHHNNGSYILSGPTKEDVRDMLRACDDATTALLESEPELREKRANITLVGSDTDGWSVFDPSEQHNNKYPIAQKSLEEINKVKSQIFTPKKRKSMIGKLKERTKSLLGSASQSNSAVRRTSSFVLNSFDELPVLNFNSVANNNNNNNN</sequence>
<feature type="coiled-coil region" evidence="1">
    <location>
        <begin position="296"/>
        <end position="326"/>
    </location>
</feature>
<dbReference type="GO" id="GO:0005085">
    <property type="term" value="F:guanyl-nucleotide exchange factor activity"/>
    <property type="evidence" value="ECO:0007669"/>
    <property type="project" value="InterPro"/>
</dbReference>
<feature type="region of interest" description="Disordered" evidence="2">
    <location>
        <begin position="555"/>
        <end position="574"/>
    </location>
</feature>
<dbReference type="EMBL" id="GL883010">
    <property type="protein sequence ID" value="EGG21644.1"/>
    <property type="molecule type" value="Genomic_DNA"/>
</dbReference>